<organism evidence="2 3">
    <name type="scientific">Plakobranchus ocellatus</name>
    <dbReference type="NCBI Taxonomy" id="259542"/>
    <lineage>
        <taxon>Eukaryota</taxon>
        <taxon>Metazoa</taxon>
        <taxon>Spiralia</taxon>
        <taxon>Lophotrochozoa</taxon>
        <taxon>Mollusca</taxon>
        <taxon>Gastropoda</taxon>
        <taxon>Heterobranchia</taxon>
        <taxon>Euthyneura</taxon>
        <taxon>Panpulmonata</taxon>
        <taxon>Sacoglossa</taxon>
        <taxon>Placobranchoidea</taxon>
        <taxon>Plakobranchidae</taxon>
        <taxon>Plakobranchus</taxon>
    </lineage>
</organism>
<name>A0AAV3Y4G5_9GAST</name>
<sequence>MIGSSIIRERNRDRGDRDKEEEKSVWWRGGRGNGANGRGIGGCTDALWQQHESRNLGAQSSRKIGGSCRDGNQAEIKQRRMAGLTVGHEARHVTVLSDLSQPHLTRAS</sequence>
<comment type="caution">
    <text evidence="2">The sequence shown here is derived from an EMBL/GenBank/DDBJ whole genome shotgun (WGS) entry which is preliminary data.</text>
</comment>
<proteinExistence type="predicted"/>
<accession>A0AAV3Y4G5</accession>
<evidence type="ECO:0000313" key="2">
    <source>
        <dbReference type="EMBL" id="GFN77275.1"/>
    </source>
</evidence>
<evidence type="ECO:0000313" key="3">
    <source>
        <dbReference type="Proteomes" id="UP000735302"/>
    </source>
</evidence>
<dbReference type="EMBL" id="BLXT01000468">
    <property type="protein sequence ID" value="GFN77275.1"/>
    <property type="molecule type" value="Genomic_DNA"/>
</dbReference>
<feature type="region of interest" description="Disordered" evidence="1">
    <location>
        <begin position="1"/>
        <end position="42"/>
    </location>
</feature>
<keyword evidence="3" id="KW-1185">Reference proteome</keyword>
<dbReference type="Proteomes" id="UP000735302">
    <property type="component" value="Unassembled WGS sequence"/>
</dbReference>
<gene>
    <name evidence="2" type="ORF">PoB_000378100</name>
</gene>
<reference evidence="2 3" key="1">
    <citation type="journal article" date="2021" name="Elife">
        <title>Chloroplast acquisition without the gene transfer in kleptoplastic sea slugs, Plakobranchus ocellatus.</title>
        <authorList>
            <person name="Maeda T."/>
            <person name="Takahashi S."/>
            <person name="Yoshida T."/>
            <person name="Shimamura S."/>
            <person name="Takaki Y."/>
            <person name="Nagai Y."/>
            <person name="Toyoda A."/>
            <person name="Suzuki Y."/>
            <person name="Arimoto A."/>
            <person name="Ishii H."/>
            <person name="Satoh N."/>
            <person name="Nishiyama T."/>
            <person name="Hasebe M."/>
            <person name="Maruyama T."/>
            <person name="Minagawa J."/>
            <person name="Obokata J."/>
            <person name="Shigenobu S."/>
        </authorList>
    </citation>
    <scope>NUCLEOTIDE SEQUENCE [LARGE SCALE GENOMIC DNA]</scope>
</reference>
<feature type="compositionally biased region" description="Basic and acidic residues" evidence="1">
    <location>
        <begin position="7"/>
        <end position="25"/>
    </location>
</feature>
<dbReference type="AlphaFoldDB" id="A0AAV3Y4G5"/>
<feature type="compositionally biased region" description="Gly residues" evidence="1">
    <location>
        <begin position="29"/>
        <end position="42"/>
    </location>
</feature>
<evidence type="ECO:0000256" key="1">
    <source>
        <dbReference type="SAM" id="MobiDB-lite"/>
    </source>
</evidence>
<protein>
    <submittedName>
        <fullName evidence="2">Uncharacterized protein</fullName>
    </submittedName>
</protein>